<evidence type="ECO:0000256" key="1">
    <source>
        <dbReference type="ARBA" id="ARBA00022723"/>
    </source>
</evidence>
<evidence type="ECO:0000256" key="4">
    <source>
        <dbReference type="ARBA" id="ARBA00023211"/>
    </source>
</evidence>
<dbReference type="PRINTS" id="PR00114">
    <property type="entry name" value="STPHPHTASE"/>
</dbReference>
<comment type="catalytic activity">
    <reaction evidence="5">
        <text>O-phospho-L-seryl-[protein] + H2O = L-seryl-[protein] + phosphate</text>
        <dbReference type="Rhea" id="RHEA:20629"/>
        <dbReference type="Rhea" id="RHEA-COMP:9863"/>
        <dbReference type="Rhea" id="RHEA-COMP:11604"/>
        <dbReference type="ChEBI" id="CHEBI:15377"/>
        <dbReference type="ChEBI" id="CHEBI:29999"/>
        <dbReference type="ChEBI" id="CHEBI:43474"/>
        <dbReference type="ChEBI" id="CHEBI:83421"/>
        <dbReference type="EC" id="3.1.3.16"/>
    </reaction>
</comment>
<dbReference type="SUPFAM" id="SSF56300">
    <property type="entry name" value="Metallo-dependent phosphatases"/>
    <property type="match status" value="1"/>
</dbReference>
<dbReference type="EMBL" id="KQ965794">
    <property type="protein sequence ID" value="KXS11949.1"/>
    <property type="molecule type" value="Genomic_DNA"/>
</dbReference>
<feature type="domain" description="Serine/threonine specific protein phosphatases" evidence="9">
    <location>
        <begin position="292"/>
        <end position="297"/>
    </location>
</feature>
<dbReference type="FunFam" id="3.60.21.10:FF:000026">
    <property type="entry name" value="Serine/threonine-protein phosphatase"/>
    <property type="match status" value="1"/>
</dbReference>
<keyword evidence="1" id="KW-0479">Metal-binding</keyword>
<evidence type="ECO:0000313" key="10">
    <source>
        <dbReference type="EMBL" id="KXS11949.1"/>
    </source>
</evidence>
<keyword evidence="4" id="KW-0464">Manganese</keyword>
<keyword evidence="11" id="KW-1185">Reference proteome</keyword>
<dbReference type="AlphaFoldDB" id="A0A139A5N1"/>
<evidence type="ECO:0000256" key="2">
    <source>
        <dbReference type="ARBA" id="ARBA00022801"/>
    </source>
</evidence>
<dbReference type="PANTHER" id="PTHR11668:SF484">
    <property type="entry name" value="SERINE_THREONINE-PROTEIN PHOSPHATASE PP-Z1-RELATED"/>
    <property type="match status" value="1"/>
</dbReference>
<dbReference type="InterPro" id="IPR050341">
    <property type="entry name" value="PP1_catalytic_subunit"/>
</dbReference>
<feature type="compositionally biased region" description="Pro residues" evidence="8">
    <location>
        <begin position="96"/>
        <end position="118"/>
    </location>
</feature>
<evidence type="ECO:0000256" key="8">
    <source>
        <dbReference type="SAM" id="MobiDB-lite"/>
    </source>
</evidence>
<dbReference type="OMA" id="TARSAPX"/>
<dbReference type="InterPro" id="IPR006186">
    <property type="entry name" value="Ser/Thr-sp_prot-phosphatase"/>
</dbReference>
<accession>A0A139A5N1</accession>
<evidence type="ECO:0000256" key="6">
    <source>
        <dbReference type="ARBA" id="ARBA00048336"/>
    </source>
</evidence>
<dbReference type="GO" id="GO:0005634">
    <property type="term" value="C:nucleus"/>
    <property type="evidence" value="ECO:0007669"/>
    <property type="project" value="TreeGrafter"/>
</dbReference>
<keyword evidence="2 7" id="KW-0378">Hydrolase</keyword>
<dbReference type="OrthoDB" id="1930084at2759"/>
<dbReference type="GO" id="GO:0005737">
    <property type="term" value="C:cytoplasm"/>
    <property type="evidence" value="ECO:0007669"/>
    <property type="project" value="TreeGrafter"/>
</dbReference>
<comment type="catalytic activity">
    <reaction evidence="6 7">
        <text>O-phospho-L-threonyl-[protein] + H2O = L-threonyl-[protein] + phosphate</text>
        <dbReference type="Rhea" id="RHEA:47004"/>
        <dbReference type="Rhea" id="RHEA-COMP:11060"/>
        <dbReference type="Rhea" id="RHEA-COMP:11605"/>
        <dbReference type="ChEBI" id="CHEBI:15377"/>
        <dbReference type="ChEBI" id="CHEBI:30013"/>
        <dbReference type="ChEBI" id="CHEBI:43474"/>
        <dbReference type="ChEBI" id="CHEBI:61977"/>
        <dbReference type="EC" id="3.1.3.16"/>
    </reaction>
</comment>
<dbReference type="Pfam" id="PF16891">
    <property type="entry name" value="STPPase_N"/>
    <property type="match status" value="1"/>
</dbReference>
<keyword evidence="3" id="KW-0904">Protein phosphatase</keyword>
<comment type="similarity">
    <text evidence="7">Belongs to the PPP phosphatase family.</text>
</comment>
<feature type="region of interest" description="Disordered" evidence="8">
    <location>
        <begin position="1"/>
        <end position="132"/>
    </location>
</feature>
<dbReference type="SMART" id="SM00156">
    <property type="entry name" value="PP2Ac"/>
    <property type="match status" value="1"/>
</dbReference>
<evidence type="ECO:0000256" key="7">
    <source>
        <dbReference type="RuleBase" id="RU004273"/>
    </source>
</evidence>
<dbReference type="GO" id="GO:0046872">
    <property type="term" value="F:metal ion binding"/>
    <property type="evidence" value="ECO:0007669"/>
    <property type="project" value="UniProtKB-KW"/>
</dbReference>
<evidence type="ECO:0000256" key="3">
    <source>
        <dbReference type="ARBA" id="ARBA00022912"/>
    </source>
</evidence>
<dbReference type="PANTHER" id="PTHR11668">
    <property type="entry name" value="SERINE/THREONINE PROTEIN PHOSPHATASE"/>
    <property type="match status" value="1"/>
</dbReference>
<protein>
    <recommendedName>
        <fullName evidence="7">Serine/threonine-protein phosphatase</fullName>
        <ecNumber evidence="7">3.1.3.16</ecNumber>
    </recommendedName>
</protein>
<dbReference type="GO" id="GO:0004722">
    <property type="term" value="F:protein serine/threonine phosphatase activity"/>
    <property type="evidence" value="ECO:0007669"/>
    <property type="project" value="UniProtKB-EC"/>
</dbReference>
<dbReference type="STRING" id="1344416.A0A139A5N1"/>
<dbReference type="Pfam" id="PF00149">
    <property type="entry name" value="Metallophos"/>
    <property type="match status" value="1"/>
</dbReference>
<dbReference type="InterPro" id="IPR031675">
    <property type="entry name" value="STPPase_N"/>
</dbReference>
<reference evidence="10 11" key="1">
    <citation type="journal article" date="2015" name="Genome Biol. Evol.">
        <title>Phylogenomic analyses indicate that early fungi evolved digesting cell walls of algal ancestors of land plants.</title>
        <authorList>
            <person name="Chang Y."/>
            <person name="Wang S."/>
            <person name="Sekimoto S."/>
            <person name="Aerts A.L."/>
            <person name="Choi C."/>
            <person name="Clum A."/>
            <person name="LaButti K.M."/>
            <person name="Lindquist E.A."/>
            <person name="Yee Ngan C."/>
            <person name="Ohm R.A."/>
            <person name="Salamov A.A."/>
            <person name="Grigoriev I.V."/>
            <person name="Spatafora J.W."/>
            <person name="Berbee M.L."/>
        </authorList>
    </citation>
    <scope>NUCLEOTIDE SEQUENCE [LARGE SCALE GENOMIC DNA]</scope>
    <source>
        <strain evidence="10 11">JEL478</strain>
    </source>
</reference>
<evidence type="ECO:0000259" key="9">
    <source>
        <dbReference type="PROSITE" id="PS00125"/>
    </source>
</evidence>
<name>A0A139A5N1_GONPJ</name>
<sequence>MGNKTSKRGGGSEDLSPPSRLADGNPASPGPPGDVPKRASSPPLSPSPAHQTNGSAPAAADGLTPSSLGQPPGATPDASLAQPQPPQSPPETDQNPSPPPQESNALPPSPLSPSPQSPTSPLRTSPILISSGAGGGTIPLPVAQQLSIPNSAFSADASSTASPLSSYINPSRAAEISIDDIIQRLLGQRGAKPGKALPVKNQEIMFVCQRAREVFLDQPILLELNPHPSLTICGDIHGQFEDLLRIFDLMGYPPTTNYLFLGDYVDRGKQSLETILLLFCYKVKYPENFFILRGNHESASVNRVYGFYDECKRRCNVKVWKAFTDVFNCLPVAAIVAGKIFCVHGGLSPNLNTMDDIRNLGRPTDVPDVGILNDLLWSDPSETAVEWEDSERGVSYCFGKQVVQEFLQKNDFDLVCRAHMIVEDGYEFFGNRILVTVFSAPNYCGEFDNNGAVMSVNEELLCSFEILTPVTVTKKHNMRRRRVSPPQILSE</sequence>
<dbReference type="PROSITE" id="PS00125">
    <property type="entry name" value="SER_THR_PHOSPHATASE"/>
    <property type="match status" value="1"/>
</dbReference>
<dbReference type="Proteomes" id="UP000070544">
    <property type="component" value="Unassembled WGS sequence"/>
</dbReference>
<dbReference type="InterPro" id="IPR004843">
    <property type="entry name" value="Calcineurin-like_PHP"/>
</dbReference>
<evidence type="ECO:0000313" key="11">
    <source>
        <dbReference type="Proteomes" id="UP000070544"/>
    </source>
</evidence>
<evidence type="ECO:0000256" key="5">
    <source>
        <dbReference type="ARBA" id="ARBA00047761"/>
    </source>
</evidence>
<gene>
    <name evidence="10" type="ORF">M427DRAFT_126269</name>
</gene>
<proteinExistence type="inferred from homology"/>
<dbReference type="EC" id="3.1.3.16" evidence="7"/>
<organism evidence="10 11">
    <name type="scientific">Gonapodya prolifera (strain JEL478)</name>
    <name type="common">Monoblepharis prolifera</name>
    <dbReference type="NCBI Taxonomy" id="1344416"/>
    <lineage>
        <taxon>Eukaryota</taxon>
        <taxon>Fungi</taxon>
        <taxon>Fungi incertae sedis</taxon>
        <taxon>Chytridiomycota</taxon>
        <taxon>Chytridiomycota incertae sedis</taxon>
        <taxon>Monoblepharidomycetes</taxon>
        <taxon>Monoblepharidales</taxon>
        <taxon>Gonapodyaceae</taxon>
        <taxon>Gonapodya</taxon>
    </lineage>
</organism>
<dbReference type="Gene3D" id="3.60.21.10">
    <property type="match status" value="1"/>
</dbReference>
<dbReference type="InterPro" id="IPR029052">
    <property type="entry name" value="Metallo-depent_PP-like"/>
</dbReference>